<keyword evidence="3" id="KW-0560">Oxidoreductase</keyword>
<dbReference type="SUPFAM" id="SSF50022">
    <property type="entry name" value="ISP domain"/>
    <property type="match status" value="1"/>
</dbReference>
<dbReference type="STRING" id="530584.SAMN05421630_11432"/>
<dbReference type="PANTHER" id="PTHR40562">
    <property type="match status" value="1"/>
</dbReference>
<organism evidence="7 8">
    <name type="scientific">Prauserella marina</name>
    <dbReference type="NCBI Taxonomy" id="530584"/>
    <lineage>
        <taxon>Bacteria</taxon>
        <taxon>Bacillati</taxon>
        <taxon>Actinomycetota</taxon>
        <taxon>Actinomycetes</taxon>
        <taxon>Pseudonocardiales</taxon>
        <taxon>Pseudonocardiaceae</taxon>
        <taxon>Prauserella</taxon>
    </lineage>
</organism>
<keyword evidence="1" id="KW-0001">2Fe-2S</keyword>
<accession>A0A222VKA5</accession>
<dbReference type="InterPro" id="IPR017881">
    <property type="entry name" value="NirD"/>
</dbReference>
<evidence type="ECO:0000256" key="6">
    <source>
        <dbReference type="ARBA" id="ARBA00023063"/>
    </source>
</evidence>
<dbReference type="PANTHER" id="PTHR40562:SF1">
    <property type="entry name" value="NITRITE REDUCTASE (NADH) SMALL SUBUNIT"/>
    <property type="match status" value="1"/>
</dbReference>
<reference evidence="7 8" key="1">
    <citation type="submission" date="2016-10" db="EMBL/GenBank/DDBJ databases">
        <authorList>
            <person name="de Groot N.N."/>
        </authorList>
    </citation>
    <scope>NUCLEOTIDE SEQUENCE [LARGE SCALE GENOMIC DNA]</scope>
    <source>
        <strain evidence="7 8">CGMCC 4.5506</strain>
    </source>
</reference>
<proteinExistence type="predicted"/>
<dbReference type="CDD" id="cd03529">
    <property type="entry name" value="Rieske_NirD"/>
    <property type="match status" value="1"/>
</dbReference>
<dbReference type="InterPro" id="IPR017941">
    <property type="entry name" value="Rieske_2Fe-2S"/>
</dbReference>
<dbReference type="OrthoDB" id="3213360at2"/>
<evidence type="ECO:0000256" key="2">
    <source>
        <dbReference type="ARBA" id="ARBA00022723"/>
    </source>
</evidence>
<dbReference type="InterPro" id="IPR036922">
    <property type="entry name" value="Rieske_2Fe-2S_sf"/>
</dbReference>
<dbReference type="GO" id="GO:0042128">
    <property type="term" value="P:nitrate assimilation"/>
    <property type="evidence" value="ECO:0007669"/>
    <property type="project" value="UniProtKB-KW"/>
</dbReference>
<dbReference type="RefSeq" id="WP_091810343.1">
    <property type="nucleotide sequence ID" value="NZ_CP016353.1"/>
</dbReference>
<evidence type="ECO:0000313" key="7">
    <source>
        <dbReference type="EMBL" id="SDD89531.1"/>
    </source>
</evidence>
<dbReference type="Pfam" id="PF13806">
    <property type="entry name" value="Rieske_2"/>
    <property type="match status" value="1"/>
</dbReference>
<evidence type="ECO:0000313" key="8">
    <source>
        <dbReference type="Proteomes" id="UP000199494"/>
    </source>
</evidence>
<dbReference type="InterPro" id="IPR012748">
    <property type="entry name" value="Rieske-like_NirD"/>
</dbReference>
<keyword evidence="4" id="KW-0408">Iron</keyword>
<evidence type="ECO:0000256" key="3">
    <source>
        <dbReference type="ARBA" id="ARBA00023002"/>
    </source>
</evidence>
<keyword evidence="6" id="KW-0534">Nitrate assimilation</keyword>
<dbReference type="GO" id="GO:0004497">
    <property type="term" value="F:monooxygenase activity"/>
    <property type="evidence" value="ECO:0007669"/>
    <property type="project" value="UniProtKB-ARBA"/>
</dbReference>
<dbReference type="PROSITE" id="PS51300">
    <property type="entry name" value="NIRD"/>
    <property type="match status" value="1"/>
</dbReference>
<dbReference type="GO" id="GO:0008942">
    <property type="term" value="F:nitrite reductase [NAD(P)H] activity"/>
    <property type="evidence" value="ECO:0007669"/>
    <property type="project" value="InterPro"/>
</dbReference>
<dbReference type="GO" id="GO:0016705">
    <property type="term" value="F:oxidoreductase activity, acting on paired donors, with incorporation or reduction of molecular oxygen"/>
    <property type="evidence" value="ECO:0007669"/>
    <property type="project" value="UniProtKB-ARBA"/>
</dbReference>
<evidence type="ECO:0000256" key="1">
    <source>
        <dbReference type="ARBA" id="ARBA00022714"/>
    </source>
</evidence>
<gene>
    <name evidence="7" type="ORF">SAMN05421630_11432</name>
</gene>
<dbReference type="GO" id="GO:0051537">
    <property type="term" value="F:2 iron, 2 sulfur cluster binding"/>
    <property type="evidence" value="ECO:0007669"/>
    <property type="project" value="UniProtKB-KW"/>
</dbReference>
<protein>
    <submittedName>
        <fullName evidence="7">Nitrite reductase (NADH) small subunit</fullName>
    </submittedName>
</protein>
<dbReference type="Gene3D" id="2.102.10.10">
    <property type="entry name" value="Rieske [2Fe-2S] iron-sulphur domain"/>
    <property type="match status" value="1"/>
</dbReference>
<dbReference type="AlphaFoldDB" id="A0A222VKA5"/>
<dbReference type="KEGG" id="pmad:BAY61_04335"/>
<keyword evidence="2" id="KW-0479">Metal-binding</keyword>
<dbReference type="Proteomes" id="UP000199494">
    <property type="component" value="Unassembled WGS sequence"/>
</dbReference>
<dbReference type="EMBL" id="FMZE01000014">
    <property type="protein sequence ID" value="SDD89531.1"/>
    <property type="molecule type" value="Genomic_DNA"/>
</dbReference>
<name>A0A222VKA5_9PSEU</name>
<dbReference type="NCBIfam" id="TIGR02378">
    <property type="entry name" value="nirD_assim_sml"/>
    <property type="match status" value="1"/>
</dbReference>
<evidence type="ECO:0000256" key="4">
    <source>
        <dbReference type="ARBA" id="ARBA00023004"/>
    </source>
</evidence>
<evidence type="ECO:0000256" key="5">
    <source>
        <dbReference type="ARBA" id="ARBA00023014"/>
    </source>
</evidence>
<dbReference type="GO" id="GO:0046872">
    <property type="term" value="F:metal ion binding"/>
    <property type="evidence" value="ECO:0007669"/>
    <property type="project" value="UniProtKB-KW"/>
</dbReference>
<dbReference type="PROSITE" id="PS51296">
    <property type="entry name" value="RIESKE"/>
    <property type="match status" value="1"/>
</dbReference>
<sequence length="111" mass="11878">MTTVREWTVVCPVERVPRDCGVAALLPGDVQVAIFRTGDEYHALSNVDPFSGAAVLSRGILGDSAGEPFVASPVYKQRFGLRDGRCLDDPAVRVTTFGVDVTDGMVRVSPP</sequence>
<keyword evidence="5" id="KW-0411">Iron-sulfur</keyword>
<keyword evidence="8" id="KW-1185">Reference proteome</keyword>